<feature type="active site" description="Proton acceptor" evidence="11">
    <location>
        <position position="135"/>
    </location>
</feature>
<evidence type="ECO:0000256" key="1">
    <source>
        <dbReference type="ARBA" id="ARBA00004853"/>
    </source>
</evidence>
<dbReference type="RefSeq" id="WP_110392029.1">
    <property type="nucleotide sequence ID" value="NZ_QJKI01000030.1"/>
</dbReference>
<dbReference type="Pfam" id="PF00925">
    <property type="entry name" value="GTP_cyclohydro2"/>
    <property type="match status" value="1"/>
</dbReference>
<evidence type="ECO:0000256" key="7">
    <source>
        <dbReference type="ARBA" id="ARBA00022833"/>
    </source>
</evidence>
<evidence type="ECO:0000256" key="6">
    <source>
        <dbReference type="ARBA" id="ARBA00022801"/>
    </source>
</evidence>
<dbReference type="NCBIfam" id="NF001591">
    <property type="entry name" value="PRK00393.1"/>
    <property type="match status" value="1"/>
</dbReference>
<dbReference type="UniPathway" id="UPA00275">
    <property type="reaction ID" value="UER00400"/>
</dbReference>
<dbReference type="GO" id="GO:0005525">
    <property type="term" value="F:GTP binding"/>
    <property type="evidence" value="ECO:0007669"/>
    <property type="project" value="UniProtKB-KW"/>
</dbReference>
<keyword evidence="3 11" id="KW-0686">Riboflavin biosynthesis</keyword>
<dbReference type="EC" id="3.5.4.25" evidence="11"/>
<comment type="pathway">
    <text evidence="1 11">Cofactor biosynthesis; riboflavin biosynthesis; 5-amino-6-(D-ribitylamino)uracil from GTP: step 1/4.</text>
</comment>
<evidence type="ECO:0000313" key="14">
    <source>
        <dbReference type="Proteomes" id="UP000247555"/>
    </source>
</evidence>
<evidence type="ECO:0000313" key="13">
    <source>
        <dbReference type="EMBL" id="PXX74591.1"/>
    </source>
</evidence>
<feature type="binding site" evidence="11">
    <location>
        <position position="78"/>
    </location>
    <ligand>
        <name>GTP</name>
        <dbReference type="ChEBI" id="CHEBI:37565"/>
    </ligand>
</feature>
<evidence type="ECO:0000256" key="9">
    <source>
        <dbReference type="ARBA" id="ARBA00043932"/>
    </source>
</evidence>
<comment type="function">
    <text evidence="9 11">Catalyzes the conversion of GTP to 2,5-diamino-6-ribosylamino-4(3H)-pyrimidinone 5'-phosphate (DARP), formate and pyrophosphate.</text>
</comment>
<dbReference type="GO" id="GO:0009231">
    <property type="term" value="P:riboflavin biosynthetic process"/>
    <property type="evidence" value="ECO:0007669"/>
    <property type="project" value="UniProtKB-UniRule"/>
</dbReference>
<dbReference type="InterPro" id="IPR036144">
    <property type="entry name" value="RibA-like_sf"/>
</dbReference>
<keyword evidence="7 11" id="KW-0862">Zinc</keyword>
<reference evidence="13 14" key="1">
    <citation type="submission" date="2018-05" db="EMBL/GenBank/DDBJ databases">
        <title>Genomic Encyclopedia of Type Strains, Phase IV (KMG-IV): sequencing the most valuable type-strain genomes for metagenomic binning, comparative biology and taxonomic classification.</title>
        <authorList>
            <person name="Goeker M."/>
        </authorList>
    </citation>
    <scope>NUCLEOTIDE SEQUENCE [LARGE SCALE GENOMIC DNA]</scope>
    <source>
        <strain evidence="13 14">DSM 29661</strain>
    </source>
</reference>
<comment type="catalytic activity">
    <reaction evidence="10 11">
        <text>GTP + 4 H2O = 2,5-diamino-6-hydroxy-4-(5-phosphoribosylamino)-pyrimidine + formate + 2 phosphate + 3 H(+)</text>
        <dbReference type="Rhea" id="RHEA:23704"/>
        <dbReference type="ChEBI" id="CHEBI:15377"/>
        <dbReference type="ChEBI" id="CHEBI:15378"/>
        <dbReference type="ChEBI" id="CHEBI:15740"/>
        <dbReference type="ChEBI" id="CHEBI:37565"/>
        <dbReference type="ChEBI" id="CHEBI:43474"/>
        <dbReference type="ChEBI" id="CHEBI:58614"/>
        <dbReference type="EC" id="3.5.4.25"/>
    </reaction>
</comment>
<dbReference type="GO" id="GO:0005829">
    <property type="term" value="C:cytosol"/>
    <property type="evidence" value="ECO:0007669"/>
    <property type="project" value="TreeGrafter"/>
</dbReference>
<dbReference type="SUPFAM" id="SSF142695">
    <property type="entry name" value="RibA-like"/>
    <property type="match status" value="1"/>
</dbReference>
<dbReference type="GO" id="GO:0003935">
    <property type="term" value="F:GTP cyclohydrolase II activity"/>
    <property type="evidence" value="ECO:0007669"/>
    <property type="project" value="UniProtKB-UniRule"/>
</dbReference>
<evidence type="ECO:0000256" key="11">
    <source>
        <dbReference type="HAMAP-Rule" id="MF_00179"/>
    </source>
</evidence>
<evidence type="ECO:0000256" key="10">
    <source>
        <dbReference type="ARBA" id="ARBA00049295"/>
    </source>
</evidence>
<feature type="active site" description="Nucleophile" evidence="11">
    <location>
        <position position="137"/>
    </location>
</feature>
<comment type="similarity">
    <text evidence="11">Belongs to the GTP cyclohydrolase II family.</text>
</comment>
<dbReference type="EMBL" id="QJKI01000030">
    <property type="protein sequence ID" value="PXX74591.1"/>
    <property type="molecule type" value="Genomic_DNA"/>
</dbReference>
<feature type="binding site" evidence="11">
    <location>
        <position position="123"/>
    </location>
    <ligand>
        <name>GTP</name>
        <dbReference type="ChEBI" id="CHEBI:37565"/>
    </ligand>
</feature>
<dbReference type="HAMAP" id="MF_00179">
    <property type="entry name" value="RibA"/>
    <property type="match status" value="1"/>
</dbReference>
<proteinExistence type="inferred from homology"/>
<accession>A0A318KIZ2</accession>
<evidence type="ECO:0000256" key="8">
    <source>
        <dbReference type="ARBA" id="ARBA00023134"/>
    </source>
</evidence>
<feature type="domain" description="GTP cyclohydrolase II" evidence="12">
    <location>
        <begin position="18"/>
        <end position="178"/>
    </location>
</feature>
<gene>
    <name evidence="11" type="primary">ribA</name>
    <name evidence="13" type="ORF">DFR34_13013</name>
</gene>
<dbReference type="FunFam" id="3.40.50.10990:FF:000001">
    <property type="entry name" value="Riboflavin biosynthesis protein RibBA"/>
    <property type="match status" value="1"/>
</dbReference>
<keyword evidence="14" id="KW-1185">Reference proteome</keyword>
<comment type="caution">
    <text evidence="13">The sequence shown here is derived from an EMBL/GenBank/DDBJ whole genome shotgun (WGS) entry which is preliminary data.</text>
</comment>
<keyword evidence="5 11" id="KW-0547">Nucleotide-binding</keyword>
<sequence length="204" mass="21994">MSETLTLSAAAPVRWLSSARLPTRHGAFTAHAFAADGVEHLALTVGVLDPARPALVRLHSECLTGDVLGSRRCDCGEQLDQALQRIQAEGVGVLLYLRGHEGRGIGLGHKLSAYRLQEQGLDTVEANLALGLPVDSRDYRAAAAMLQALGVRQVRLLSNNPRKLAALDAAGLEVVERVALATEAQADNRRYLDAKRTRLGHWLP</sequence>
<feature type="binding site" evidence="11">
    <location>
        <begin position="57"/>
        <end position="61"/>
    </location>
    <ligand>
        <name>GTP</name>
        <dbReference type="ChEBI" id="CHEBI:37565"/>
    </ligand>
</feature>
<feature type="binding site" evidence="11">
    <location>
        <position position="73"/>
    </location>
    <ligand>
        <name>Zn(2+)</name>
        <dbReference type="ChEBI" id="CHEBI:29105"/>
        <note>catalytic</note>
    </ligand>
</feature>
<dbReference type="Proteomes" id="UP000247555">
    <property type="component" value="Unassembled WGS sequence"/>
</dbReference>
<dbReference type="Gene3D" id="3.40.50.10990">
    <property type="entry name" value="GTP cyclohydrolase II"/>
    <property type="match status" value="1"/>
</dbReference>
<keyword evidence="4 11" id="KW-0479">Metal-binding</keyword>
<dbReference type="PANTHER" id="PTHR21327:SF18">
    <property type="entry name" value="3,4-DIHYDROXY-2-BUTANONE 4-PHOSPHATE SYNTHASE"/>
    <property type="match status" value="1"/>
</dbReference>
<dbReference type="InterPro" id="IPR000926">
    <property type="entry name" value="RibA"/>
</dbReference>
<feature type="binding site" evidence="11">
    <location>
        <position position="158"/>
    </location>
    <ligand>
        <name>GTP</name>
        <dbReference type="ChEBI" id="CHEBI:37565"/>
    </ligand>
</feature>
<name>A0A318KIZ2_9NEIS</name>
<feature type="binding site" evidence="11">
    <location>
        <position position="163"/>
    </location>
    <ligand>
        <name>GTP</name>
        <dbReference type="ChEBI" id="CHEBI:37565"/>
    </ligand>
</feature>
<evidence type="ECO:0000256" key="4">
    <source>
        <dbReference type="ARBA" id="ARBA00022723"/>
    </source>
</evidence>
<keyword evidence="6 11" id="KW-0378">Hydrolase</keyword>
<dbReference type="OrthoDB" id="9793111at2"/>
<feature type="binding site" evidence="11">
    <location>
        <position position="62"/>
    </location>
    <ligand>
        <name>Zn(2+)</name>
        <dbReference type="ChEBI" id="CHEBI:29105"/>
        <note>catalytic</note>
    </ligand>
</feature>
<evidence type="ECO:0000256" key="2">
    <source>
        <dbReference type="ARBA" id="ARBA00005520"/>
    </source>
</evidence>
<dbReference type="CDD" id="cd00641">
    <property type="entry name" value="GTP_cyclohydro2"/>
    <property type="match status" value="1"/>
</dbReference>
<comment type="cofactor">
    <cofactor evidence="11">
        <name>Zn(2+)</name>
        <dbReference type="ChEBI" id="CHEBI:29105"/>
    </cofactor>
    <text evidence="11">Binds 1 zinc ion per subunit.</text>
</comment>
<dbReference type="PANTHER" id="PTHR21327">
    <property type="entry name" value="GTP CYCLOHYDROLASE II-RELATED"/>
    <property type="match status" value="1"/>
</dbReference>
<dbReference type="GO" id="GO:0008686">
    <property type="term" value="F:3,4-dihydroxy-2-butanone-4-phosphate synthase activity"/>
    <property type="evidence" value="ECO:0007669"/>
    <property type="project" value="TreeGrafter"/>
</dbReference>
<dbReference type="GO" id="GO:0008270">
    <property type="term" value="F:zinc ion binding"/>
    <property type="evidence" value="ECO:0007669"/>
    <property type="project" value="UniProtKB-UniRule"/>
</dbReference>
<feature type="binding site" evidence="11">
    <location>
        <begin position="101"/>
        <end position="103"/>
    </location>
    <ligand>
        <name>GTP</name>
        <dbReference type="ChEBI" id="CHEBI:37565"/>
    </ligand>
</feature>
<organism evidence="13 14">
    <name type="scientific">Rivihabitans pingtungensis</name>
    <dbReference type="NCBI Taxonomy" id="1054498"/>
    <lineage>
        <taxon>Bacteria</taxon>
        <taxon>Pseudomonadati</taxon>
        <taxon>Pseudomonadota</taxon>
        <taxon>Betaproteobacteria</taxon>
        <taxon>Neisseriales</taxon>
        <taxon>Aquaspirillaceae</taxon>
        <taxon>Rivihabitans</taxon>
    </lineage>
</organism>
<evidence type="ECO:0000259" key="12">
    <source>
        <dbReference type="Pfam" id="PF00925"/>
    </source>
</evidence>
<dbReference type="InterPro" id="IPR032677">
    <property type="entry name" value="GTP_cyclohydro_II"/>
</dbReference>
<dbReference type="AlphaFoldDB" id="A0A318KIZ2"/>
<feature type="binding site" evidence="11">
    <location>
        <position position="75"/>
    </location>
    <ligand>
        <name>Zn(2+)</name>
        <dbReference type="ChEBI" id="CHEBI:29105"/>
        <note>catalytic</note>
    </ligand>
</feature>
<dbReference type="NCBIfam" id="TIGR00505">
    <property type="entry name" value="ribA"/>
    <property type="match status" value="1"/>
</dbReference>
<keyword evidence="8 11" id="KW-0342">GTP-binding</keyword>
<comment type="similarity">
    <text evidence="2">In the N-terminal section; belongs to the DHBP synthase family.</text>
</comment>
<evidence type="ECO:0000256" key="5">
    <source>
        <dbReference type="ARBA" id="ARBA00022741"/>
    </source>
</evidence>
<evidence type="ECO:0000256" key="3">
    <source>
        <dbReference type="ARBA" id="ARBA00022619"/>
    </source>
</evidence>
<protein>
    <recommendedName>
        <fullName evidence="11">GTP cyclohydrolase-2</fullName>
        <ecNumber evidence="11">3.5.4.25</ecNumber>
    </recommendedName>
    <alternativeName>
        <fullName evidence="11">GTP cyclohydrolase II</fullName>
    </alternativeName>
</protein>